<comment type="caution">
    <text evidence="4">The sequence shown here is derived from an EMBL/GenBank/DDBJ whole genome shotgun (WGS) entry which is preliminary data.</text>
</comment>
<evidence type="ECO:0000313" key="4">
    <source>
        <dbReference type="EMBL" id="MFD1432122.1"/>
    </source>
</evidence>
<dbReference type="CDD" id="cd04194">
    <property type="entry name" value="GT8_A4GalT_like"/>
    <property type="match status" value="1"/>
</dbReference>
<name>A0ABW4CP86_9LACO</name>
<sequence>MTEPYRIFFSVDDNYVPALTIALRSLVANTDSQKSYHVTILTEGLTQPHQAQLLKEASANVQIDFNSITDRLKARITDKGNTLRADYFTFTIYFRLFIAELFPTLDKALYLDADTVILTDVADLFELPLNGNFFGAVPDPFIAGDPVTVRYAEDAIGIPVSHYVNSGVLIMDLKALRASGFSAHFLNLLNDYHFASLAPDQDYINAIAQHRIQFLDPSWNTQGTQKGIDQPHIVHFNLYDKPWHYANVANDQYFWQYAAGTPEEAGLKATQAAWGQTGEQTDATNQAKLMQLARDIVTVPVTFKNMQAQGVQVAL</sequence>
<dbReference type="InterPro" id="IPR002495">
    <property type="entry name" value="Glyco_trans_8"/>
</dbReference>
<dbReference type="Pfam" id="PF01501">
    <property type="entry name" value="Glyco_transf_8"/>
    <property type="match status" value="1"/>
</dbReference>
<evidence type="ECO:0000256" key="3">
    <source>
        <dbReference type="ARBA" id="ARBA00022723"/>
    </source>
</evidence>
<keyword evidence="3" id="KW-0479">Metal-binding</keyword>
<proteinExistence type="predicted"/>
<dbReference type="InterPro" id="IPR050748">
    <property type="entry name" value="Glycosyltrans_8_dom-fam"/>
</dbReference>
<gene>
    <name evidence="4" type="ORF">ACFQ47_05425</name>
</gene>
<organism evidence="4 5">
    <name type="scientific">Lacticaseibacillus yichunensis</name>
    <dbReference type="NCBI Taxonomy" id="2486015"/>
    <lineage>
        <taxon>Bacteria</taxon>
        <taxon>Bacillati</taxon>
        <taxon>Bacillota</taxon>
        <taxon>Bacilli</taxon>
        <taxon>Lactobacillales</taxon>
        <taxon>Lactobacillaceae</taxon>
        <taxon>Lacticaseibacillus</taxon>
    </lineage>
</organism>
<keyword evidence="2" id="KW-0808">Transferase</keyword>
<reference evidence="5" key="1">
    <citation type="journal article" date="2019" name="Int. J. Syst. Evol. Microbiol.">
        <title>The Global Catalogue of Microorganisms (GCM) 10K type strain sequencing project: providing services to taxonomists for standard genome sequencing and annotation.</title>
        <authorList>
            <consortium name="The Broad Institute Genomics Platform"/>
            <consortium name="The Broad Institute Genome Sequencing Center for Infectious Disease"/>
            <person name="Wu L."/>
            <person name="Ma J."/>
        </authorList>
    </citation>
    <scope>NUCLEOTIDE SEQUENCE [LARGE SCALE GENOMIC DNA]</scope>
    <source>
        <strain evidence="5">CCM 8947</strain>
    </source>
</reference>
<dbReference type="PANTHER" id="PTHR13778:SF47">
    <property type="entry name" value="LIPOPOLYSACCHARIDE 1,3-GALACTOSYLTRANSFERASE"/>
    <property type="match status" value="1"/>
</dbReference>
<protein>
    <submittedName>
        <fullName evidence="4">Glycosyltransferase family 8 protein</fullName>
    </submittedName>
</protein>
<dbReference type="Proteomes" id="UP001597192">
    <property type="component" value="Unassembled WGS sequence"/>
</dbReference>
<evidence type="ECO:0000256" key="2">
    <source>
        <dbReference type="ARBA" id="ARBA00022679"/>
    </source>
</evidence>
<keyword evidence="5" id="KW-1185">Reference proteome</keyword>
<accession>A0ABW4CP86</accession>
<dbReference type="EMBL" id="JBHTOG010000023">
    <property type="protein sequence ID" value="MFD1432122.1"/>
    <property type="molecule type" value="Genomic_DNA"/>
</dbReference>
<evidence type="ECO:0000313" key="5">
    <source>
        <dbReference type="Proteomes" id="UP001597192"/>
    </source>
</evidence>
<dbReference type="RefSeq" id="WP_125697632.1">
    <property type="nucleotide sequence ID" value="NZ_JBHTOG010000023.1"/>
</dbReference>
<dbReference type="Gene3D" id="3.90.550.10">
    <property type="entry name" value="Spore Coat Polysaccharide Biosynthesis Protein SpsA, Chain A"/>
    <property type="match status" value="1"/>
</dbReference>
<dbReference type="PANTHER" id="PTHR13778">
    <property type="entry name" value="GLYCOSYLTRANSFERASE 8 DOMAIN-CONTAINING PROTEIN"/>
    <property type="match status" value="1"/>
</dbReference>
<keyword evidence="1" id="KW-0328">Glycosyltransferase</keyword>
<evidence type="ECO:0000256" key="1">
    <source>
        <dbReference type="ARBA" id="ARBA00022676"/>
    </source>
</evidence>
<dbReference type="SUPFAM" id="SSF53448">
    <property type="entry name" value="Nucleotide-diphospho-sugar transferases"/>
    <property type="match status" value="1"/>
</dbReference>
<dbReference type="InterPro" id="IPR029044">
    <property type="entry name" value="Nucleotide-diphossugar_trans"/>
</dbReference>